<keyword evidence="3" id="KW-1185">Reference proteome</keyword>
<keyword evidence="1" id="KW-1133">Transmembrane helix</keyword>
<dbReference type="Proteomes" id="UP000468735">
    <property type="component" value="Unassembled WGS sequence"/>
</dbReference>
<protein>
    <submittedName>
        <fullName evidence="2">Uncharacterized protein</fullName>
    </submittedName>
</protein>
<evidence type="ECO:0000313" key="2">
    <source>
        <dbReference type="EMBL" id="KAB2351613.1"/>
    </source>
</evidence>
<dbReference type="EMBL" id="WBMT01000002">
    <property type="protein sequence ID" value="KAB2351613.1"/>
    <property type="molecule type" value="Genomic_DNA"/>
</dbReference>
<feature type="transmembrane region" description="Helical" evidence="1">
    <location>
        <begin position="20"/>
        <end position="38"/>
    </location>
</feature>
<name>A0A6H9YYK7_9ACTN</name>
<keyword evidence="1" id="KW-0472">Membrane</keyword>
<accession>A0A6H9YYK7</accession>
<keyword evidence="1" id="KW-0812">Transmembrane</keyword>
<dbReference type="RefSeq" id="WP_151558526.1">
    <property type="nucleotide sequence ID" value="NZ_WBMT01000002.1"/>
</dbReference>
<comment type="caution">
    <text evidence="2">The sequence shown here is derived from an EMBL/GenBank/DDBJ whole genome shotgun (WGS) entry which is preliminary data.</text>
</comment>
<evidence type="ECO:0000256" key="1">
    <source>
        <dbReference type="SAM" id="Phobius"/>
    </source>
</evidence>
<gene>
    <name evidence="2" type="ORF">F8566_05150</name>
</gene>
<evidence type="ECO:0000313" key="3">
    <source>
        <dbReference type="Proteomes" id="UP000468735"/>
    </source>
</evidence>
<dbReference type="AlphaFoldDB" id="A0A6H9YYK7"/>
<dbReference type="OrthoDB" id="9798772at2"/>
<organism evidence="2 3">
    <name type="scientific">Actinomadura rudentiformis</name>
    <dbReference type="NCBI Taxonomy" id="359158"/>
    <lineage>
        <taxon>Bacteria</taxon>
        <taxon>Bacillati</taxon>
        <taxon>Actinomycetota</taxon>
        <taxon>Actinomycetes</taxon>
        <taxon>Streptosporangiales</taxon>
        <taxon>Thermomonosporaceae</taxon>
        <taxon>Actinomadura</taxon>
    </lineage>
</organism>
<proteinExistence type="predicted"/>
<sequence>MDTAPFQAAGPPETGLWERLVAVLRGLWAVVAFLWAWIDEQVTALAGIAPLSPRLRAAGEAIAVQYRLGRVGSADPNVIDAEVVEDVFTPDPQGGS</sequence>
<reference evidence="2 3" key="1">
    <citation type="submission" date="2019-09" db="EMBL/GenBank/DDBJ databases">
        <title>Actinomadura physcomitrii sp. nov., a novel actinomycete isolated from moss [Physcomitrium sphaericum (Ludw) Fuernr].</title>
        <authorList>
            <person name="Zhuang X."/>
            <person name="Liu C."/>
        </authorList>
    </citation>
    <scope>NUCLEOTIDE SEQUENCE [LARGE SCALE GENOMIC DNA]</scope>
    <source>
        <strain evidence="2 3">HMC1</strain>
    </source>
</reference>